<dbReference type="GO" id="GO:0016020">
    <property type="term" value="C:membrane"/>
    <property type="evidence" value="ECO:0007669"/>
    <property type="project" value="UniProtKB-SubCell"/>
</dbReference>
<dbReference type="EC" id="2.4.1.-" evidence="6"/>
<proteinExistence type="inferred from homology"/>
<comment type="subcellular location">
    <subcellularLocation>
        <location evidence="1">Membrane</location>
    </subcellularLocation>
</comment>
<dbReference type="Proteomes" id="UP001519460">
    <property type="component" value="Unassembled WGS sequence"/>
</dbReference>
<gene>
    <name evidence="7" type="ORF">BaRGS_00028657</name>
</gene>
<sequence>MLIYCAVTSTPLNLTAQQEKDAHSFGLQSPLSVYRTKHIFPPKDRSKLIIDPLRVTMQGIHCPQYLVRGQEVKVVDPEVALLHHYRSWRRQAKVKDTSAVRFAPRLIENVRKAWKELGVS</sequence>
<accession>A0ABD0JYE9</accession>
<comment type="similarity">
    <text evidence="2 6">Belongs to the glycosyltransferase 92 family.</text>
</comment>
<evidence type="ECO:0000256" key="4">
    <source>
        <dbReference type="ARBA" id="ARBA00022679"/>
    </source>
</evidence>
<dbReference type="GO" id="GO:0016757">
    <property type="term" value="F:glycosyltransferase activity"/>
    <property type="evidence" value="ECO:0007669"/>
    <property type="project" value="UniProtKB-UniRule"/>
</dbReference>
<evidence type="ECO:0000313" key="8">
    <source>
        <dbReference type="Proteomes" id="UP001519460"/>
    </source>
</evidence>
<evidence type="ECO:0000256" key="2">
    <source>
        <dbReference type="ARBA" id="ARBA00007647"/>
    </source>
</evidence>
<organism evidence="7 8">
    <name type="scientific">Batillaria attramentaria</name>
    <dbReference type="NCBI Taxonomy" id="370345"/>
    <lineage>
        <taxon>Eukaryota</taxon>
        <taxon>Metazoa</taxon>
        <taxon>Spiralia</taxon>
        <taxon>Lophotrochozoa</taxon>
        <taxon>Mollusca</taxon>
        <taxon>Gastropoda</taxon>
        <taxon>Caenogastropoda</taxon>
        <taxon>Sorbeoconcha</taxon>
        <taxon>Cerithioidea</taxon>
        <taxon>Batillariidae</taxon>
        <taxon>Batillaria</taxon>
    </lineage>
</organism>
<evidence type="ECO:0000256" key="5">
    <source>
        <dbReference type="ARBA" id="ARBA00023136"/>
    </source>
</evidence>
<evidence type="ECO:0000313" key="7">
    <source>
        <dbReference type="EMBL" id="KAK7480097.1"/>
    </source>
</evidence>
<dbReference type="EMBL" id="JACVVK020000288">
    <property type="protein sequence ID" value="KAK7480097.1"/>
    <property type="molecule type" value="Genomic_DNA"/>
</dbReference>
<dbReference type="Pfam" id="PF01697">
    <property type="entry name" value="Glyco_transf_92"/>
    <property type="match status" value="1"/>
</dbReference>
<keyword evidence="8" id="KW-1185">Reference proteome</keyword>
<keyword evidence="3 6" id="KW-0328">Glycosyltransferase</keyword>
<evidence type="ECO:0000256" key="6">
    <source>
        <dbReference type="RuleBase" id="RU366017"/>
    </source>
</evidence>
<keyword evidence="4 6" id="KW-0808">Transferase</keyword>
<evidence type="ECO:0000256" key="1">
    <source>
        <dbReference type="ARBA" id="ARBA00004370"/>
    </source>
</evidence>
<dbReference type="AlphaFoldDB" id="A0ABD0JYE9"/>
<evidence type="ECO:0000256" key="3">
    <source>
        <dbReference type="ARBA" id="ARBA00022676"/>
    </source>
</evidence>
<comment type="caution">
    <text evidence="7">The sequence shown here is derived from an EMBL/GenBank/DDBJ whole genome shotgun (WGS) entry which is preliminary data.</text>
</comment>
<reference evidence="7 8" key="1">
    <citation type="journal article" date="2023" name="Sci. Data">
        <title>Genome assembly of the Korean intertidal mud-creeper Batillaria attramentaria.</title>
        <authorList>
            <person name="Patra A.K."/>
            <person name="Ho P.T."/>
            <person name="Jun S."/>
            <person name="Lee S.J."/>
            <person name="Kim Y."/>
            <person name="Won Y.J."/>
        </authorList>
    </citation>
    <scope>NUCLEOTIDE SEQUENCE [LARGE SCALE GENOMIC DNA]</scope>
    <source>
        <strain evidence="7">Wonlab-2016</strain>
    </source>
</reference>
<keyword evidence="5" id="KW-0472">Membrane</keyword>
<dbReference type="InterPro" id="IPR008166">
    <property type="entry name" value="Glyco_transf_92"/>
</dbReference>
<name>A0ABD0JYE9_9CAEN</name>
<protein>
    <recommendedName>
        <fullName evidence="6">Glycosyltransferase family 92 protein</fullName>
        <ecNumber evidence="6">2.4.1.-</ecNumber>
    </recommendedName>
</protein>